<keyword evidence="1" id="KW-0285">Flavoprotein</keyword>
<dbReference type="Gene3D" id="3.30.43.10">
    <property type="entry name" value="Uridine Diphospho-n-acetylenolpyruvylglucosamine Reductase, domain 2"/>
    <property type="match status" value="1"/>
</dbReference>
<protein>
    <submittedName>
        <fullName evidence="5">Carbon monoxide dehydrogenase</fullName>
    </submittedName>
</protein>
<dbReference type="PANTHER" id="PTHR42659">
    <property type="entry name" value="XANTHINE DEHYDROGENASE SUBUNIT C-RELATED"/>
    <property type="match status" value="1"/>
</dbReference>
<dbReference type="InterPro" id="IPR051312">
    <property type="entry name" value="Diverse_Substr_Oxidored"/>
</dbReference>
<dbReference type="Pfam" id="PF00941">
    <property type="entry name" value="FAD_binding_5"/>
    <property type="match status" value="1"/>
</dbReference>
<evidence type="ECO:0000313" key="5">
    <source>
        <dbReference type="EMBL" id="MVA95826.1"/>
    </source>
</evidence>
<dbReference type="RefSeq" id="WP_156710702.1">
    <property type="nucleotide sequence ID" value="NZ_WPHG01000001.1"/>
</dbReference>
<gene>
    <name evidence="5" type="ORF">GN330_00980</name>
</gene>
<dbReference type="SUPFAM" id="SSF56176">
    <property type="entry name" value="FAD-binding/transporter-associated domain-like"/>
    <property type="match status" value="1"/>
</dbReference>
<dbReference type="InterPro" id="IPR036318">
    <property type="entry name" value="FAD-bd_PCMH-like_sf"/>
</dbReference>
<dbReference type="InterPro" id="IPR016167">
    <property type="entry name" value="FAD-bd_PCMH_sub1"/>
</dbReference>
<dbReference type="Gene3D" id="3.30.465.10">
    <property type="match status" value="1"/>
</dbReference>
<sequence>MKAPAFDYLRPATIAEAVAALAKGAGGARILAGGQSLVPMLNLRVVFAETLIDIGAIADLRAVVDEGETVRIGAGVTHATLEDGTSGDHWRGMTAFVARDIAYRAVRNRGTLGGSLCHADPAADWPVAMMALGATMLLAGPDGERALAAKDFSVDVFTTALEEDEMLTGIRLPKLSPSARWSYRKMRKKAGAFGEAIAAVVHDPARGFTRVVAGSSAVGGPCRLEALEGAVASGSLAAEAAIRAALAEREPDLDRYEMQIHATCLRRAMKEVLS</sequence>
<evidence type="ECO:0000313" key="6">
    <source>
        <dbReference type="Proteomes" id="UP000463224"/>
    </source>
</evidence>
<organism evidence="5 6">
    <name type="scientific">Nitratireductor arenosus</name>
    <dbReference type="NCBI Taxonomy" id="2682096"/>
    <lineage>
        <taxon>Bacteria</taxon>
        <taxon>Pseudomonadati</taxon>
        <taxon>Pseudomonadota</taxon>
        <taxon>Alphaproteobacteria</taxon>
        <taxon>Hyphomicrobiales</taxon>
        <taxon>Phyllobacteriaceae</taxon>
        <taxon>Nitratireductor</taxon>
    </lineage>
</organism>
<reference evidence="5 6" key="1">
    <citation type="submission" date="2019-12" db="EMBL/GenBank/DDBJ databases">
        <title>Nitratireductor arenosus sp. nov., Isolated from sea sand, Jeju island, South Korea.</title>
        <authorList>
            <person name="Kim W."/>
        </authorList>
    </citation>
    <scope>NUCLEOTIDE SEQUENCE [LARGE SCALE GENOMIC DNA]</scope>
    <source>
        <strain evidence="5 6">CAU 1489</strain>
    </source>
</reference>
<keyword evidence="6" id="KW-1185">Reference proteome</keyword>
<name>A0A844Q6Z0_9HYPH</name>
<dbReference type="GO" id="GO:0016491">
    <property type="term" value="F:oxidoreductase activity"/>
    <property type="evidence" value="ECO:0007669"/>
    <property type="project" value="UniProtKB-KW"/>
</dbReference>
<evidence type="ECO:0000256" key="1">
    <source>
        <dbReference type="ARBA" id="ARBA00022630"/>
    </source>
</evidence>
<dbReference type="PANTHER" id="PTHR42659:SF2">
    <property type="entry name" value="XANTHINE DEHYDROGENASE SUBUNIT C-RELATED"/>
    <property type="match status" value="1"/>
</dbReference>
<feature type="domain" description="Molybdopterin dehydrogenase FAD-binding" evidence="4">
    <location>
        <begin position="5"/>
        <end position="174"/>
    </location>
</feature>
<evidence type="ECO:0000259" key="4">
    <source>
        <dbReference type="Pfam" id="PF00941"/>
    </source>
</evidence>
<dbReference type="EMBL" id="WPHG01000001">
    <property type="protein sequence ID" value="MVA95826.1"/>
    <property type="molecule type" value="Genomic_DNA"/>
</dbReference>
<evidence type="ECO:0000256" key="2">
    <source>
        <dbReference type="ARBA" id="ARBA00022827"/>
    </source>
</evidence>
<accession>A0A844Q6Z0</accession>
<keyword evidence="2" id="KW-0274">FAD</keyword>
<dbReference type="InterPro" id="IPR002346">
    <property type="entry name" value="Mopterin_DH_FAD-bd"/>
</dbReference>
<dbReference type="InterPro" id="IPR016169">
    <property type="entry name" value="FAD-bd_PCMH_sub2"/>
</dbReference>
<dbReference type="AlphaFoldDB" id="A0A844Q6Z0"/>
<comment type="caution">
    <text evidence="5">The sequence shown here is derived from an EMBL/GenBank/DDBJ whole genome shotgun (WGS) entry which is preliminary data.</text>
</comment>
<proteinExistence type="predicted"/>
<dbReference type="Proteomes" id="UP000463224">
    <property type="component" value="Unassembled WGS sequence"/>
</dbReference>
<keyword evidence="3" id="KW-0560">Oxidoreductase</keyword>
<evidence type="ECO:0000256" key="3">
    <source>
        <dbReference type="ARBA" id="ARBA00023002"/>
    </source>
</evidence>
<dbReference type="GO" id="GO:0050660">
    <property type="term" value="F:flavin adenine dinucleotide binding"/>
    <property type="evidence" value="ECO:0007669"/>
    <property type="project" value="InterPro"/>
</dbReference>